<feature type="transmembrane region" description="Helical" evidence="1">
    <location>
        <begin position="174"/>
        <end position="195"/>
    </location>
</feature>
<protein>
    <recommendedName>
        <fullName evidence="4">Integral membrane protein</fullName>
    </recommendedName>
</protein>
<dbReference type="AlphaFoldDB" id="A0A5C3NA00"/>
<reference evidence="2 3" key="1">
    <citation type="journal article" date="2019" name="Nat. Ecol. Evol.">
        <title>Megaphylogeny resolves global patterns of mushroom evolution.</title>
        <authorList>
            <person name="Varga T."/>
            <person name="Krizsan K."/>
            <person name="Foldi C."/>
            <person name="Dima B."/>
            <person name="Sanchez-Garcia M."/>
            <person name="Sanchez-Ramirez S."/>
            <person name="Szollosi G.J."/>
            <person name="Szarkandi J.G."/>
            <person name="Papp V."/>
            <person name="Albert L."/>
            <person name="Andreopoulos W."/>
            <person name="Angelini C."/>
            <person name="Antonin V."/>
            <person name="Barry K.W."/>
            <person name="Bougher N.L."/>
            <person name="Buchanan P."/>
            <person name="Buyck B."/>
            <person name="Bense V."/>
            <person name="Catcheside P."/>
            <person name="Chovatia M."/>
            <person name="Cooper J."/>
            <person name="Damon W."/>
            <person name="Desjardin D."/>
            <person name="Finy P."/>
            <person name="Geml J."/>
            <person name="Haridas S."/>
            <person name="Hughes K."/>
            <person name="Justo A."/>
            <person name="Karasinski D."/>
            <person name="Kautmanova I."/>
            <person name="Kiss B."/>
            <person name="Kocsube S."/>
            <person name="Kotiranta H."/>
            <person name="LaButti K.M."/>
            <person name="Lechner B.E."/>
            <person name="Liimatainen K."/>
            <person name="Lipzen A."/>
            <person name="Lukacs Z."/>
            <person name="Mihaltcheva S."/>
            <person name="Morgado L.N."/>
            <person name="Niskanen T."/>
            <person name="Noordeloos M.E."/>
            <person name="Ohm R.A."/>
            <person name="Ortiz-Santana B."/>
            <person name="Ovrebo C."/>
            <person name="Racz N."/>
            <person name="Riley R."/>
            <person name="Savchenko A."/>
            <person name="Shiryaev A."/>
            <person name="Soop K."/>
            <person name="Spirin V."/>
            <person name="Szebenyi C."/>
            <person name="Tomsovsky M."/>
            <person name="Tulloss R.E."/>
            <person name="Uehling J."/>
            <person name="Grigoriev I.V."/>
            <person name="Vagvolgyi C."/>
            <person name="Papp T."/>
            <person name="Martin F.M."/>
            <person name="Miettinen O."/>
            <person name="Hibbett D.S."/>
            <person name="Nagy L.G."/>
        </authorList>
    </citation>
    <scope>NUCLEOTIDE SEQUENCE [LARGE SCALE GENOMIC DNA]</scope>
    <source>
        <strain evidence="2 3">OMC1185</strain>
    </source>
</reference>
<accession>A0A5C3NA00</accession>
<evidence type="ECO:0008006" key="4">
    <source>
        <dbReference type="Google" id="ProtNLM"/>
    </source>
</evidence>
<feature type="transmembrane region" description="Helical" evidence="1">
    <location>
        <begin position="140"/>
        <end position="162"/>
    </location>
</feature>
<dbReference type="OrthoDB" id="3267806at2759"/>
<feature type="transmembrane region" description="Helical" evidence="1">
    <location>
        <begin position="109"/>
        <end position="128"/>
    </location>
</feature>
<keyword evidence="1" id="KW-0472">Membrane</keyword>
<proteinExistence type="predicted"/>
<evidence type="ECO:0000313" key="3">
    <source>
        <dbReference type="Proteomes" id="UP000305948"/>
    </source>
</evidence>
<keyword evidence="1" id="KW-1133">Transmembrane helix</keyword>
<organism evidence="2 3">
    <name type="scientific">Heliocybe sulcata</name>
    <dbReference type="NCBI Taxonomy" id="5364"/>
    <lineage>
        <taxon>Eukaryota</taxon>
        <taxon>Fungi</taxon>
        <taxon>Dikarya</taxon>
        <taxon>Basidiomycota</taxon>
        <taxon>Agaricomycotina</taxon>
        <taxon>Agaricomycetes</taxon>
        <taxon>Gloeophyllales</taxon>
        <taxon>Gloeophyllaceae</taxon>
        <taxon>Heliocybe</taxon>
    </lineage>
</organism>
<feature type="transmembrane region" description="Helical" evidence="1">
    <location>
        <begin position="251"/>
        <end position="272"/>
    </location>
</feature>
<keyword evidence="1" id="KW-0812">Transmembrane</keyword>
<gene>
    <name evidence="2" type="ORF">OE88DRAFT_1701456</name>
</gene>
<name>A0A5C3NA00_9AGAM</name>
<feature type="transmembrane region" description="Helical" evidence="1">
    <location>
        <begin position="57"/>
        <end position="75"/>
    </location>
</feature>
<feature type="transmembrane region" description="Helical" evidence="1">
    <location>
        <begin position="20"/>
        <end position="45"/>
    </location>
</feature>
<evidence type="ECO:0000313" key="2">
    <source>
        <dbReference type="EMBL" id="TFK50661.1"/>
    </source>
</evidence>
<dbReference type="Proteomes" id="UP000305948">
    <property type="component" value="Unassembled WGS sequence"/>
</dbReference>
<dbReference type="STRING" id="5364.A0A5C3NA00"/>
<sequence>MANFTLDSLDPETTSQNVAARMWFVGTILSSFAYGIHLTLCFSCMTLLLKTRGPRKLSLISYIISLFVLGTLMIISNARSAVTMLIDGRRDLSALNGPVESIFSVPQNLLTNVSFTSLNWIVGTMMLWRCYIIWRDRKILVLLVPLSSASLAIGIAFLIRLSQPVSNVWTETNVAFALPYHIIVLSIDAMATFLISIRILRVRHLIRNLLQDVSQYTWIVAMLIESSALYVLFSLLFLIPFGLHHPMQNLFIQMLGQVQIIGQLLIICRVAGNRTVTESLATYQAQNGDLNFCRETVPERSASTLCDGKPGLRITVTQETTSDAKVIVGTKDEPDALLNGIYYKSYAGDPRGV</sequence>
<evidence type="ECO:0000256" key="1">
    <source>
        <dbReference type="SAM" id="Phobius"/>
    </source>
</evidence>
<dbReference type="EMBL" id="ML213513">
    <property type="protein sequence ID" value="TFK50661.1"/>
    <property type="molecule type" value="Genomic_DNA"/>
</dbReference>
<feature type="transmembrane region" description="Helical" evidence="1">
    <location>
        <begin position="216"/>
        <end position="239"/>
    </location>
</feature>
<keyword evidence="3" id="KW-1185">Reference proteome</keyword>